<dbReference type="Proteomes" id="UP001139516">
    <property type="component" value="Unassembled WGS sequence"/>
</dbReference>
<name>A0A9X1YCA0_9PROT</name>
<sequence length="163" mass="17527">MPAKPEGSPEEDEFAALRREVARSGKTTRSPLYRWMRTRRAAFAAFLAEESPTWAAVAAALASRGFTAADGGPINPETVRHVWWRVRRDAAAEARRKGRPLPGPAAPPPPPPLPAAAPEPRAAAPSFGLPLLDPEEPAADEPEFKPATLLGRARRRPTDGDAT</sequence>
<reference evidence="2" key="1">
    <citation type="submission" date="2022-04" db="EMBL/GenBank/DDBJ databases">
        <title>Roseomonas acroporae sp. nov., isolated from coral Acropora digitifera.</title>
        <authorList>
            <person name="Sun H."/>
        </authorList>
    </citation>
    <scope>NUCLEOTIDE SEQUENCE</scope>
    <source>
        <strain evidence="2">NAR14</strain>
    </source>
</reference>
<evidence type="ECO:0000313" key="2">
    <source>
        <dbReference type="EMBL" id="MCK8786533.1"/>
    </source>
</evidence>
<feature type="region of interest" description="Disordered" evidence="1">
    <location>
        <begin position="91"/>
        <end position="163"/>
    </location>
</feature>
<organism evidence="2 3">
    <name type="scientific">Roseomonas acroporae</name>
    <dbReference type="NCBI Taxonomy" id="2937791"/>
    <lineage>
        <taxon>Bacteria</taxon>
        <taxon>Pseudomonadati</taxon>
        <taxon>Pseudomonadota</taxon>
        <taxon>Alphaproteobacteria</taxon>
        <taxon>Acetobacterales</taxon>
        <taxon>Roseomonadaceae</taxon>
        <taxon>Roseomonas</taxon>
    </lineage>
</organism>
<dbReference type="RefSeq" id="WP_248668648.1">
    <property type="nucleotide sequence ID" value="NZ_JALPRX010000088.1"/>
</dbReference>
<comment type="caution">
    <text evidence="2">The sequence shown here is derived from an EMBL/GenBank/DDBJ whole genome shotgun (WGS) entry which is preliminary data.</text>
</comment>
<accession>A0A9X1YCA0</accession>
<keyword evidence="3" id="KW-1185">Reference proteome</keyword>
<dbReference type="AlphaFoldDB" id="A0A9X1YCA0"/>
<protein>
    <submittedName>
        <fullName evidence="2">Uncharacterized protein</fullName>
    </submittedName>
</protein>
<feature type="compositionally biased region" description="Pro residues" evidence="1">
    <location>
        <begin position="101"/>
        <end position="117"/>
    </location>
</feature>
<evidence type="ECO:0000256" key="1">
    <source>
        <dbReference type="SAM" id="MobiDB-lite"/>
    </source>
</evidence>
<evidence type="ECO:0000313" key="3">
    <source>
        <dbReference type="Proteomes" id="UP001139516"/>
    </source>
</evidence>
<proteinExistence type="predicted"/>
<feature type="compositionally biased region" description="Low complexity" evidence="1">
    <location>
        <begin position="118"/>
        <end position="132"/>
    </location>
</feature>
<dbReference type="EMBL" id="JALPRX010000088">
    <property type="protein sequence ID" value="MCK8786533.1"/>
    <property type="molecule type" value="Genomic_DNA"/>
</dbReference>
<gene>
    <name evidence="2" type="ORF">M0638_19330</name>
</gene>